<sequence length="308" mass="33502">MSSPKQPAEPNNNKVACVALQTPHSPGRGEAVWRLTGGSHQSQERSRKCSWNQLENPSGAKESGLAAVEEREWRPTGQRYSVGERSAGQWRADVTLQLVSGLLHHKAVQALKVPPPVMLVSLLPRPEDDQGGVTSNLKRRGNNSSSLTPAVSEGEFEEALECSCVWVREPPPLSVCRLSRGPSKGLSTEAIKQFVCWTQVFDLAAGQQQEPTPMHSSAKSQGLPGESQDQSLTHIQTGGFMGRYKHTRTCRNHRGEATGADPSPTWTAADTEVEETCRPPSPGTAARSLISDASHHRLAHMRAREQEG</sequence>
<feature type="compositionally biased region" description="Polar residues" evidence="1">
    <location>
        <begin position="132"/>
        <end position="149"/>
    </location>
</feature>
<accession>A0A4Z2J3W8</accession>
<evidence type="ECO:0000313" key="3">
    <source>
        <dbReference type="Proteomes" id="UP000314294"/>
    </source>
</evidence>
<feature type="compositionally biased region" description="Polar residues" evidence="1">
    <location>
        <begin position="207"/>
        <end position="220"/>
    </location>
</feature>
<dbReference type="Proteomes" id="UP000314294">
    <property type="component" value="Unassembled WGS sequence"/>
</dbReference>
<feature type="region of interest" description="Disordered" evidence="1">
    <location>
        <begin position="207"/>
        <end position="229"/>
    </location>
</feature>
<keyword evidence="3" id="KW-1185">Reference proteome</keyword>
<name>A0A4Z2J3W8_9TELE</name>
<evidence type="ECO:0000313" key="2">
    <source>
        <dbReference type="EMBL" id="TNN84717.1"/>
    </source>
</evidence>
<feature type="region of interest" description="Disordered" evidence="1">
    <location>
        <begin position="254"/>
        <end position="308"/>
    </location>
</feature>
<comment type="caution">
    <text evidence="2">The sequence shown here is derived from an EMBL/GenBank/DDBJ whole genome shotgun (WGS) entry which is preliminary data.</text>
</comment>
<evidence type="ECO:0000256" key="1">
    <source>
        <dbReference type="SAM" id="MobiDB-lite"/>
    </source>
</evidence>
<proteinExistence type="predicted"/>
<organism evidence="2 3">
    <name type="scientific">Liparis tanakae</name>
    <name type="common">Tanaka's snailfish</name>
    <dbReference type="NCBI Taxonomy" id="230148"/>
    <lineage>
        <taxon>Eukaryota</taxon>
        <taxon>Metazoa</taxon>
        <taxon>Chordata</taxon>
        <taxon>Craniata</taxon>
        <taxon>Vertebrata</taxon>
        <taxon>Euteleostomi</taxon>
        <taxon>Actinopterygii</taxon>
        <taxon>Neopterygii</taxon>
        <taxon>Teleostei</taxon>
        <taxon>Neoteleostei</taxon>
        <taxon>Acanthomorphata</taxon>
        <taxon>Eupercaria</taxon>
        <taxon>Perciformes</taxon>
        <taxon>Cottioidei</taxon>
        <taxon>Cottales</taxon>
        <taxon>Liparidae</taxon>
        <taxon>Liparis</taxon>
    </lineage>
</organism>
<gene>
    <name evidence="2" type="ORF">EYF80_005132</name>
</gene>
<dbReference type="AlphaFoldDB" id="A0A4Z2J3W8"/>
<feature type="region of interest" description="Disordered" evidence="1">
    <location>
        <begin position="37"/>
        <end position="67"/>
    </location>
</feature>
<feature type="region of interest" description="Disordered" evidence="1">
    <location>
        <begin position="127"/>
        <end position="150"/>
    </location>
</feature>
<protein>
    <submittedName>
        <fullName evidence="2">Uncharacterized protein</fullName>
    </submittedName>
</protein>
<reference evidence="2 3" key="1">
    <citation type="submission" date="2019-03" db="EMBL/GenBank/DDBJ databases">
        <title>First draft genome of Liparis tanakae, snailfish: a comprehensive survey of snailfish specific genes.</title>
        <authorList>
            <person name="Kim W."/>
            <person name="Song I."/>
            <person name="Jeong J.-H."/>
            <person name="Kim D."/>
            <person name="Kim S."/>
            <person name="Ryu S."/>
            <person name="Song J.Y."/>
            <person name="Lee S.K."/>
        </authorList>
    </citation>
    <scope>NUCLEOTIDE SEQUENCE [LARGE SCALE GENOMIC DNA]</scope>
    <source>
        <tissue evidence="2">Muscle</tissue>
    </source>
</reference>
<dbReference type="EMBL" id="SRLO01000025">
    <property type="protein sequence ID" value="TNN84717.1"/>
    <property type="molecule type" value="Genomic_DNA"/>
</dbReference>